<dbReference type="Pfam" id="PF13560">
    <property type="entry name" value="HTH_31"/>
    <property type="match status" value="1"/>
</dbReference>
<dbReference type="Pfam" id="PF19054">
    <property type="entry name" value="DUF5753"/>
    <property type="match status" value="1"/>
</dbReference>
<keyword evidence="3" id="KW-1185">Reference proteome</keyword>
<dbReference type="EMBL" id="FOFR01000027">
    <property type="protein sequence ID" value="SES22735.1"/>
    <property type="molecule type" value="Genomic_DNA"/>
</dbReference>
<reference evidence="3" key="1">
    <citation type="submission" date="2016-10" db="EMBL/GenBank/DDBJ databases">
        <authorList>
            <person name="Varghese N."/>
            <person name="Submissions S."/>
        </authorList>
    </citation>
    <scope>NUCLEOTIDE SEQUENCE [LARGE SCALE GENOMIC DNA]</scope>
    <source>
        <strain evidence="3">CGMCC 4.3525</strain>
    </source>
</reference>
<feature type="domain" description="HTH cro/C1-type" evidence="1">
    <location>
        <begin position="14"/>
        <end position="69"/>
    </location>
</feature>
<dbReference type="Proteomes" id="UP000199352">
    <property type="component" value="Unassembled WGS sequence"/>
</dbReference>
<dbReference type="GO" id="GO:0003677">
    <property type="term" value="F:DNA binding"/>
    <property type="evidence" value="ECO:0007669"/>
    <property type="project" value="InterPro"/>
</dbReference>
<dbReference type="InterPro" id="IPR043917">
    <property type="entry name" value="DUF5753"/>
</dbReference>
<proteinExistence type="predicted"/>
<accession>A0A1H9VM14</accession>
<gene>
    <name evidence="2" type="ORF">SAMN05216188_12715</name>
</gene>
<protein>
    <submittedName>
        <fullName evidence="2">Helix-turn-helix domain-containing protein</fullName>
    </submittedName>
</protein>
<evidence type="ECO:0000313" key="3">
    <source>
        <dbReference type="Proteomes" id="UP000199352"/>
    </source>
</evidence>
<dbReference type="SUPFAM" id="SSF47413">
    <property type="entry name" value="lambda repressor-like DNA-binding domains"/>
    <property type="match status" value="1"/>
</dbReference>
<dbReference type="CDD" id="cd00093">
    <property type="entry name" value="HTH_XRE"/>
    <property type="match status" value="1"/>
</dbReference>
<dbReference type="PROSITE" id="PS50943">
    <property type="entry name" value="HTH_CROC1"/>
    <property type="match status" value="1"/>
</dbReference>
<dbReference type="AlphaFoldDB" id="A0A1H9VM14"/>
<dbReference type="RefSeq" id="WP_245778307.1">
    <property type="nucleotide sequence ID" value="NZ_FOFR01000027.1"/>
</dbReference>
<sequence length="284" mass="31702">MTSTAYSRDLGDELRRLRQRCTGLRGRGLAHRLGWDPSKVSTLEHGKLRASEVDLAQYVTACGKDTGYLEDFLRRYRHAFDPYVVQAPDEVRTIAMSEAVATKITAYDVMTVHPLLRTPAYAEALHVATGRAPREDCEAGLRLRVDRQSVLRRPNRPECLFYLHERALDTVLGDAGVMEDQYRALLADSKIVRIVPSGSTAAALHPSCALLEFENAPPVLCAESDLATLFAQDEEAVERGRALFDLLESLALTEAQSRRRISEHLSALRREQGAQVHTLVTHQL</sequence>
<dbReference type="InterPro" id="IPR010982">
    <property type="entry name" value="Lambda_DNA-bd_dom_sf"/>
</dbReference>
<evidence type="ECO:0000313" key="2">
    <source>
        <dbReference type="EMBL" id="SES22735.1"/>
    </source>
</evidence>
<dbReference type="STRING" id="402600.SAMN05216188_12715"/>
<dbReference type="Gene3D" id="1.10.260.40">
    <property type="entry name" value="lambda repressor-like DNA-binding domains"/>
    <property type="match status" value="1"/>
</dbReference>
<organism evidence="2 3">
    <name type="scientific">Lentzea xinjiangensis</name>
    <dbReference type="NCBI Taxonomy" id="402600"/>
    <lineage>
        <taxon>Bacteria</taxon>
        <taxon>Bacillati</taxon>
        <taxon>Actinomycetota</taxon>
        <taxon>Actinomycetes</taxon>
        <taxon>Pseudonocardiales</taxon>
        <taxon>Pseudonocardiaceae</taxon>
        <taxon>Lentzea</taxon>
    </lineage>
</organism>
<name>A0A1H9VM14_9PSEU</name>
<dbReference type="SMART" id="SM00530">
    <property type="entry name" value="HTH_XRE"/>
    <property type="match status" value="1"/>
</dbReference>
<dbReference type="InterPro" id="IPR001387">
    <property type="entry name" value="Cro/C1-type_HTH"/>
</dbReference>
<evidence type="ECO:0000259" key="1">
    <source>
        <dbReference type="PROSITE" id="PS50943"/>
    </source>
</evidence>